<evidence type="ECO:0000313" key="3">
    <source>
        <dbReference type="Proteomes" id="UP000006048"/>
    </source>
</evidence>
<feature type="domain" description="Lcl C-terminal" evidence="1">
    <location>
        <begin position="323"/>
        <end position="444"/>
    </location>
</feature>
<dbReference type="PROSITE" id="PS51257">
    <property type="entry name" value="PROKAR_LIPOPROTEIN"/>
    <property type="match status" value="1"/>
</dbReference>
<reference evidence="2 3" key="1">
    <citation type="submission" date="2012-06" db="EMBL/GenBank/DDBJ databases">
        <title>The complete chromosome of genome of Turneriella parva DSM 21527.</title>
        <authorList>
            <consortium name="US DOE Joint Genome Institute (JGI-PGF)"/>
            <person name="Lucas S."/>
            <person name="Han J."/>
            <person name="Lapidus A."/>
            <person name="Bruce D."/>
            <person name="Goodwin L."/>
            <person name="Pitluck S."/>
            <person name="Peters L."/>
            <person name="Kyrpides N."/>
            <person name="Mavromatis K."/>
            <person name="Ivanova N."/>
            <person name="Mikhailova N."/>
            <person name="Chertkov O."/>
            <person name="Detter J.C."/>
            <person name="Tapia R."/>
            <person name="Han C."/>
            <person name="Land M."/>
            <person name="Hauser L."/>
            <person name="Markowitz V."/>
            <person name="Cheng J.-F."/>
            <person name="Hugenholtz P."/>
            <person name="Woyke T."/>
            <person name="Wu D."/>
            <person name="Gronow S."/>
            <person name="Wellnitz S."/>
            <person name="Brambilla E."/>
            <person name="Klenk H.-P."/>
            <person name="Eisen J.A."/>
        </authorList>
    </citation>
    <scope>NUCLEOTIDE SEQUENCE [LARGE SCALE GENOMIC DNA]</scope>
    <source>
        <strain evidence="3">ATCC BAA-1111 / DSM 21527 / NCTC 11395 / H</strain>
    </source>
</reference>
<dbReference type="HOGENOM" id="CLU_033719_0_0_12"/>
<dbReference type="KEGG" id="tpx:Turpa_0480"/>
<keyword evidence="3" id="KW-1185">Reference proteome</keyword>
<accession>I4B1H9</accession>
<dbReference type="Proteomes" id="UP000006048">
    <property type="component" value="Chromosome"/>
</dbReference>
<dbReference type="InterPro" id="IPR011460">
    <property type="entry name" value="Lcl_C"/>
</dbReference>
<feature type="domain" description="Lcl C-terminal" evidence="1">
    <location>
        <begin position="176"/>
        <end position="306"/>
    </location>
</feature>
<evidence type="ECO:0000313" key="2">
    <source>
        <dbReference type="EMBL" id="AFM11136.1"/>
    </source>
</evidence>
<dbReference type="EMBL" id="CP002959">
    <property type="protein sequence ID" value="AFM11136.1"/>
    <property type="molecule type" value="Genomic_DNA"/>
</dbReference>
<dbReference type="PANTHER" id="PTHR35812:SF1">
    <property type="entry name" value="LIPOPROTEIN"/>
    <property type="match status" value="1"/>
</dbReference>
<dbReference type="STRING" id="869212.Turpa_0480"/>
<dbReference type="RefSeq" id="WP_014801656.1">
    <property type="nucleotide sequence ID" value="NC_018020.1"/>
</dbReference>
<dbReference type="Pfam" id="PF07603">
    <property type="entry name" value="Lcl_C"/>
    <property type="match status" value="2"/>
</dbReference>
<organism evidence="2 3">
    <name type="scientific">Turneriella parva (strain ATCC BAA-1111 / DSM 21527 / NCTC 11395 / H)</name>
    <name type="common">Leptospira parva</name>
    <dbReference type="NCBI Taxonomy" id="869212"/>
    <lineage>
        <taxon>Bacteria</taxon>
        <taxon>Pseudomonadati</taxon>
        <taxon>Spirochaetota</taxon>
        <taxon>Spirochaetia</taxon>
        <taxon>Leptospirales</taxon>
        <taxon>Leptospiraceae</taxon>
        <taxon>Turneriella</taxon>
    </lineage>
</organism>
<name>I4B1H9_TURPD</name>
<dbReference type="PANTHER" id="PTHR35812">
    <property type="entry name" value="LIPOPROTEIN"/>
    <property type="match status" value="1"/>
</dbReference>
<dbReference type="AlphaFoldDB" id="I4B1H9"/>
<gene>
    <name evidence="2" type="ordered locus">Turpa_0480</name>
</gene>
<proteinExistence type="predicted"/>
<sequence length="448" mass="46998">MRFGNYCIIMMSWATSGCQLETPDALLDRTPPFVLTQFAIEGRTAVISGNSISVDLRWSGVNHRSAIATFSSTGGKVTVDGVSQKSGVTVNDFGTPKNYVAAGFDGVSRTYTVTVQSGYPFADTGQTLCSSGASGDGAMAACPQAVTGQDGDYSDLPRARSFTGPIQHSIFTSDYTTADNVTGLVWKTCSEGLSGATCASGSAGTYTLSPDTATPVCAGLNMANSGAGYAGRKDWQLPSIQELATLIYQTSGPPASDSTYFPGTVSNYYWSATVNAQSSTSGWLVSFQWGYVEPSTKGSPYHVRCVAGTAGAYKLSFLDKGDGTIAEVDTGVVWQKCGMGQNNDAACSGTLSTVNWVGALSYCQGLSLAGRSWRLPNENELRSIVEYSNYTPAIDTTYFPATAAADYWSSTTFGAATNQARGVNFFSGSATPPLKSSNNRVRCVATGP</sequence>
<protein>
    <recommendedName>
        <fullName evidence="1">Lcl C-terminal domain-containing protein</fullName>
    </recommendedName>
</protein>
<evidence type="ECO:0000259" key="1">
    <source>
        <dbReference type="Pfam" id="PF07603"/>
    </source>
</evidence>